<sequence>MVSIEGENKIAFITCIEVVLMRRGDTNYNLVLAKLQSLYNCWILQCIDNPEYLRTVLKEVYVNDYYTVVDEIRSESDRLSDIDELKSNFFKVMLS</sequence>
<dbReference type="Proteomes" id="UP000196239">
    <property type="component" value="Chromosome 1"/>
</dbReference>
<dbReference type="EMBL" id="LN890280">
    <property type="protein sequence ID" value="CUR52432.1"/>
    <property type="molecule type" value="Genomic_DNA"/>
</dbReference>
<proteinExistence type="predicted"/>
<evidence type="ECO:0000313" key="2">
    <source>
        <dbReference type="Proteomes" id="UP000196239"/>
    </source>
</evidence>
<reference evidence="2" key="1">
    <citation type="submission" date="2015-10" db="EMBL/GenBank/DDBJ databases">
        <authorList>
            <person name="Lehtovirta-Morley L.E."/>
            <person name="Vieille C."/>
        </authorList>
    </citation>
    <scope>NUCLEOTIDE SEQUENCE [LARGE SCALE GENOMIC DNA]</scope>
</reference>
<dbReference type="AlphaFoldDB" id="A0A128A534"/>
<protein>
    <submittedName>
        <fullName evidence="1">Uncharacterized protein</fullName>
    </submittedName>
</protein>
<gene>
    <name evidence="1" type="ORF">NDEV_1670</name>
</gene>
<name>A0A128A534_9ARCH</name>
<organism evidence="1 2">
    <name type="scientific">Nitrosotalea devaniterrae</name>
    <dbReference type="NCBI Taxonomy" id="1078905"/>
    <lineage>
        <taxon>Archaea</taxon>
        <taxon>Nitrososphaerota</taxon>
        <taxon>Nitrososphaeria</taxon>
        <taxon>Nitrosotaleales</taxon>
        <taxon>Nitrosotaleaceae</taxon>
        <taxon>Nitrosotalea</taxon>
    </lineage>
</organism>
<keyword evidence="2" id="KW-1185">Reference proteome</keyword>
<evidence type="ECO:0000313" key="1">
    <source>
        <dbReference type="EMBL" id="CUR52432.1"/>
    </source>
</evidence>
<dbReference type="KEGG" id="ndv:NDEV_1670"/>
<accession>A0A128A534</accession>